<evidence type="ECO:0000256" key="1">
    <source>
        <dbReference type="SAM" id="Coils"/>
    </source>
</evidence>
<dbReference type="OrthoDB" id="10604309at2759"/>
<dbReference type="AlphaFoldDB" id="A0A9P7CVH7"/>
<dbReference type="Proteomes" id="UP000714275">
    <property type="component" value="Unassembled WGS sequence"/>
</dbReference>
<feature type="compositionally biased region" description="Basic and acidic residues" evidence="2">
    <location>
        <begin position="94"/>
        <end position="103"/>
    </location>
</feature>
<reference evidence="3" key="1">
    <citation type="journal article" date="2020" name="New Phytol.">
        <title>Comparative genomics reveals dynamic genome evolution in host specialist ectomycorrhizal fungi.</title>
        <authorList>
            <person name="Lofgren L.A."/>
            <person name="Nguyen N.H."/>
            <person name="Vilgalys R."/>
            <person name="Ruytinx J."/>
            <person name="Liao H.L."/>
            <person name="Branco S."/>
            <person name="Kuo A."/>
            <person name="LaButti K."/>
            <person name="Lipzen A."/>
            <person name="Andreopoulos W."/>
            <person name="Pangilinan J."/>
            <person name="Riley R."/>
            <person name="Hundley H."/>
            <person name="Na H."/>
            <person name="Barry K."/>
            <person name="Grigoriev I.V."/>
            <person name="Stajich J.E."/>
            <person name="Kennedy P.G."/>
        </authorList>
    </citation>
    <scope>NUCLEOTIDE SEQUENCE</scope>
    <source>
        <strain evidence="3">DOB743</strain>
    </source>
</reference>
<evidence type="ECO:0000313" key="3">
    <source>
        <dbReference type="EMBL" id="KAG1760688.1"/>
    </source>
</evidence>
<evidence type="ECO:0000313" key="4">
    <source>
        <dbReference type="Proteomes" id="UP000714275"/>
    </source>
</evidence>
<accession>A0A9P7CVH7</accession>
<gene>
    <name evidence="3" type="ORF">EV702DRAFT_1053388</name>
</gene>
<feature type="compositionally biased region" description="Basic and acidic residues" evidence="2">
    <location>
        <begin position="115"/>
        <end position="126"/>
    </location>
</feature>
<organism evidence="3 4">
    <name type="scientific">Suillus placidus</name>
    <dbReference type="NCBI Taxonomy" id="48579"/>
    <lineage>
        <taxon>Eukaryota</taxon>
        <taxon>Fungi</taxon>
        <taxon>Dikarya</taxon>
        <taxon>Basidiomycota</taxon>
        <taxon>Agaricomycotina</taxon>
        <taxon>Agaricomycetes</taxon>
        <taxon>Agaricomycetidae</taxon>
        <taxon>Boletales</taxon>
        <taxon>Suillineae</taxon>
        <taxon>Suillaceae</taxon>
        <taxon>Suillus</taxon>
    </lineage>
</organism>
<evidence type="ECO:0000256" key="2">
    <source>
        <dbReference type="SAM" id="MobiDB-lite"/>
    </source>
</evidence>
<feature type="coiled-coil region" evidence="1">
    <location>
        <begin position="150"/>
        <end position="177"/>
    </location>
</feature>
<sequence length="276" mass="31797">MSQKYPPMESLLNKAVSLSNDSGWASNANGPGRWLYLFSTMVFDLWNGTSNRTVRHQTTAQVHSLPSLLDMSSITNKCGADSHPSCSQDQKRHRYDEKSDVKSSTHSNDSAPPYDTHDARDDADSCKDNDEYAHRWVDDGGTSSAISTIEDDLRLTIEQLQEQLQDMACDIDKERQQTNAEHRWEVQRYIDIVHGLEGELRCQNDVLQSQARDIKHLEAEVEIKETYIEERKELVARAQWEKHHIYMVISEIGFKLVKKYLLAGWYISWRVHLGMI</sequence>
<protein>
    <submittedName>
        <fullName evidence="3">Uncharacterized protein</fullName>
    </submittedName>
</protein>
<keyword evidence="1" id="KW-0175">Coiled coil</keyword>
<proteinExistence type="predicted"/>
<feature type="region of interest" description="Disordered" evidence="2">
    <location>
        <begin position="79"/>
        <end position="126"/>
    </location>
</feature>
<keyword evidence="4" id="KW-1185">Reference proteome</keyword>
<dbReference type="EMBL" id="JABBWD010000443">
    <property type="protein sequence ID" value="KAG1760688.1"/>
    <property type="molecule type" value="Genomic_DNA"/>
</dbReference>
<comment type="caution">
    <text evidence="3">The sequence shown here is derived from an EMBL/GenBank/DDBJ whole genome shotgun (WGS) entry which is preliminary data.</text>
</comment>
<name>A0A9P7CVH7_9AGAM</name>